<dbReference type="InterPro" id="IPR032465">
    <property type="entry name" value="ACMSD"/>
</dbReference>
<proteinExistence type="predicted"/>
<dbReference type="SUPFAM" id="SSF51556">
    <property type="entry name" value="Metallo-dependent hydrolases"/>
    <property type="match status" value="1"/>
</dbReference>
<dbReference type="PANTHER" id="PTHR21240:SF28">
    <property type="entry name" value="ISO-OROTATE DECARBOXYLASE (EUROFUNG)"/>
    <property type="match status" value="1"/>
</dbReference>
<dbReference type="InterPro" id="IPR006311">
    <property type="entry name" value="TAT_signal"/>
</dbReference>
<feature type="domain" description="Amidohydrolase-related" evidence="2">
    <location>
        <begin position="101"/>
        <end position="297"/>
    </location>
</feature>
<keyword evidence="4" id="KW-1185">Reference proteome</keyword>
<dbReference type="Pfam" id="PF04909">
    <property type="entry name" value="Amidohydro_2"/>
    <property type="match status" value="1"/>
</dbReference>
<evidence type="ECO:0000256" key="1">
    <source>
        <dbReference type="ARBA" id="ARBA00023239"/>
    </source>
</evidence>
<dbReference type="GO" id="GO:0005737">
    <property type="term" value="C:cytoplasm"/>
    <property type="evidence" value="ECO:0007669"/>
    <property type="project" value="TreeGrafter"/>
</dbReference>
<organism evidence="3 4">
    <name type="scientific">Novipirellula galeiformis</name>
    <dbReference type="NCBI Taxonomy" id="2528004"/>
    <lineage>
        <taxon>Bacteria</taxon>
        <taxon>Pseudomonadati</taxon>
        <taxon>Planctomycetota</taxon>
        <taxon>Planctomycetia</taxon>
        <taxon>Pirellulales</taxon>
        <taxon>Pirellulaceae</taxon>
        <taxon>Novipirellula</taxon>
    </lineage>
</organism>
<dbReference type="PROSITE" id="PS51318">
    <property type="entry name" value="TAT"/>
    <property type="match status" value="1"/>
</dbReference>
<dbReference type="PANTHER" id="PTHR21240">
    <property type="entry name" value="2-AMINO-3-CARBOXYLMUCONATE-6-SEMIALDEHYDE DECARBOXYLASE"/>
    <property type="match status" value="1"/>
</dbReference>
<protein>
    <submittedName>
        <fullName evidence="3">Amidohydrolase</fullName>
    </submittedName>
</protein>
<dbReference type="InterPro" id="IPR032466">
    <property type="entry name" value="Metal_Hydrolase"/>
</dbReference>
<dbReference type="InterPro" id="IPR006680">
    <property type="entry name" value="Amidohydro-rel"/>
</dbReference>
<gene>
    <name evidence="3" type="ORF">Pla52o_50540</name>
</gene>
<dbReference type="OrthoDB" id="9771932at2"/>
<dbReference type="Proteomes" id="UP000316304">
    <property type="component" value="Unassembled WGS sequence"/>
</dbReference>
<name>A0A5C6C049_9BACT</name>
<dbReference type="GO" id="GO:0019748">
    <property type="term" value="P:secondary metabolic process"/>
    <property type="evidence" value="ECO:0007669"/>
    <property type="project" value="TreeGrafter"/>
</dbReference>
<evidence type="ECO:0000313" key="4">
    <source>
        <dbReference type="Proteomes" id="UP000316304"/>
    </source>
</evidence>
<reference evidence="3 4" key="1">
    <citation type="submission" date="2019-02" db="EMBL/GenBank/DDBJ databases">
        <title>Deep-cultivation of Planctomycetes and their phenomic and genomic characterization uncovers novel biology.</title>
        <authorList>
            <person name="Wiegand S."/>
            <person name="Jogler M."/>
            <person name="Boedeker C."/>
            <person name="Pinto D."/>
            <person name="Vollmers J."/>
            <person name="Rivas-Marin E."/>
            <person name="Kohn T."/>
            <person name="Peeters S.H."/>
            <person name="Heuer A."/>
            <person name="Rast P."/>
            <person name="Oberbeckmann S."/>
            <person name="Bunk B."/>
            <person name="Jeske O."/>
            <person name="Meyerdierks A."/>
            <person name="Storesund J.E."/>
            <person name="Kallscheuer N."/>
            <person name="Luecker S."/>
            <person name="Lage O.M."/>
            <person name="Pohl T."/>
            <person name="Merkel B.J."/>
            <person name="Hornburger P."/>
            <person name="Mueller R.-W."/>
            <person name="Bruemmer F."/>
            <person name="Labrenz M."/>
            <person name="Spormann A.M."/>
            <person name="Op Den Camp H."/>
            <person name="Overmann J."/>
            <person name="Amann R."/>
            <person name="Jetten M.S.M."/>
            <person name="Mascher T."/>
            <person name="Medema M.H."/>
            <person name="Devos D.P."/>
            <person name="Kaster A.-K."/>
            <person name="Ovreas L."/>
            <person name="Rohde M."/>
            <person name="Galperin M.Y."/>
            <person name="Jogler C."/>
        </authorList>
    </citation>
    <scope>NUCLEOTIDE SEQUENCE [LARGE SCALE GENOMIC DNA]</scope>
    <source>
        <strain evidence="3 4">Pla52o</strain>
    </source>
</reference>
<dbReference type="GO" id="GO:0016787">
    <property type="term" value="F:hydrolase activity"/>
    <property type="evidence" value="ECO:0007669"/>
    <property type="project" value="UniProtKB-KW"/>
</dbReference>
<dbReference type="Gene3D" id="3.20.20.140">
    <property type="entry name" value="Metal-dependent hydrolases"/>
    <property type="match status" value="1"/>
</dbReference>
<accession>A0A5C6C049</accession>
<evidence type="ECO:0000259" key="2">
    <source>
        <dbReference type="Pfam" id="PF04909"/>
    </source>
</evidence>
<comment type="caution">
    <text evidence="3">The sequence shown here is derived from an EMBL/GenBank/DDBJ whole genome shotgun (WGS) entry which is preliminary data.</text>
</comment>
<evidence type="ECO:0000313" key="3">
    <source>
        <dbReference type="EMBL" id="TWU17498.1"/>
    </source>
</evidence>
<sequence>MNSFDRRTFITLSTGGVAAGLGAVGSAGVSTAETEVSSRDLPLATDGDAIWDLHCHLSGVPGQTVEERAAQLLEYADRMQIQRLIFFMGWPWSQNPTPDDFRRQNDQVIRVLERWPERLFGFAYLNASHPDASLAEIERCIHEGPMVGIKLWVASKCSEEEIDPLIRRCGELNALIYQHTFFKVTGNLAGESTPLDLAQLAARHPEVPLICGHTGGDWTLGIRAIREFPNVSVGIGGSDPTAGFVEMAVRELGPERVVYGSDIGGRSFATQLAKVYGAEITPEERKLILGGNLRRMLKPILQKKGVTL</sequence>
<keyword evidence="3" id="KW-0378">Hydrolase</keyword>
<keyword evidence="1" id="KW-0456">Lyase</keyword>
<dbReference type="GO" id="GO:0016831">
    <property type="term" value="F:carboxy-lyase activity"/>
    <property type="evidence" value="ECO:0007669"/>
    <property type="project" value="InterPro"/>
</dbReference>
<dbReference type="AlphaFoldDB" id="A0A5C6C049"/>
<dbReference type="EMBL" id="SJPT01000011">
    <property type="protein sequence ID" value="TWU17498.1"/>
    <property type="molecule type" value="Genomic_DNA"/>
</dbReference>